<evidence type="ECO:0000313" key="3">
    <source>
        <dbReference type="Proteomes" id="UP000796880"/>
    </source>
</evidence>
<feature type="region of interest" description="Disordered" evidence="1">
    <location>
        <begin position="70"/>
        <end position="113"/>
    </location>
</feature>
<reference evidence="2" key="1">
    <citation type="submission" date="2020-03" db="EMBL/GenBank/DDBJ databases">
        <title>A high-quality chromosome-level genome assembly of a woody plant with both climbing and erect habits, Rhamnella rubrinervis.</title>
        <authorList>
            <person name="Lu Z."/>
            <person name="Yang Y."/>
            <person name="Zhu X."/>
            <person name="Sun Y."/>
        </authorList>
    </citation>
    <scope>NUCLEOTIDE SEQUENCE</scope>
    <source>
        <strain evidence="2">BYM</strain>
        <tissue evidence="2">Leaf</tissue>
    </source>
</reference>
<sequence length="139" mass="16016">MGNVVVTINRIVEIIPRKWGNVRSLHLKFLESRMLPIYKTTLDLKLKIEIIKGVEEEVKVKEEEIERLGEDEKVGEKKAGDDDNEDMGEGNVTEDDEVNVDELRKKKRKKRDAVSNRVLGELNAEKRVTKFAKLKDEEG</sequence>
<proteinExistence type="predicted"/>
<dbReference type="OrthoDB" id="10251727at2759"/>
<keyword evidence="3" id="KW-1185">Reference proteome</keyword>
<gene>
    <name evidence="2" type="ORF">FNV43_RR21686</name>
</gene>
<organism evidence="2 3">
    <name type="scientific">Rhamnella rubrinervis</name>
    <dbReference type="NCBI Taxonomy" id="2594499"/>
    <lineage>
        <taxon>Eukaryota</taxon>
        <taxon>Viridiplantae</taxon>
        <taxon>Streptophyta</taxon>
        <taxon>Embryophyta</taxon>
        <taxon>Tracheophyta</taxon>
        <taxon>Spermatophyta</taxon>
        <taxon>Magnoliopsida</taxon>
        <taxon>eudicotyledons</taxon>
        <taxon>Gunneridae</taxon>
        <taxon>Pentapetalae</taxon>
        <taxon>rosids</taxon>
        <taxon>fabids</taxon>
        <taxon>Rosales</taxon>
        <taxon>Rhamnaceae</taxon>
        <taxon>rhamnoid group</taxon>
        <taxon>Rhamneae</taxon>
        <taxon>Rhamnella</taxon>
    </lineage>
</organism>
<accession>A0A8K0DQ52</accession>
<evidence type="ECO:0000313" key="2">
    <source>
        <dbReference type="EMBL" id="KAF3434601.1"/>
    </source>
</evidence>
<dbReference type="EMBL" id="VOIH02000010">
    <property type="protein sequence ID" value="KAF3434601.1"/>
    <property type="molecule type" value="Genomic_DNA"/>
</dbReference>
<comment type="caution">
    <text evidence="2">The sequence shown here is derived from an EMBL/GenBank/DDBJ whole genome shotgun (WGS) entry which is preliminary data.</text>
</comment>
<dbReference type="Proteomes" id="UP000796880">
    <property type="component" value="Unassembled WGS sequence"/>
</dbReference>
<feature type="compositionally biased region" description="Acidic residues" evidence="1">
    <location>
        <begin position="82"/>
        <end position="100"/>
    </location>
</feature>
<dbReference type="AlphaFoldDB" id="A0A8K0DQ52"/>
<protein>
    <submittedName>
        <fullName evidence="2">Uncharacterized protein</fullName>
    </submittedName>
</protein>
<name>A0A8K0DQ52_9ROSA</name>
<evidence type="ECO:0000256" key="1">
    <source>
        <dbReference type="SAM" id="MobiDB-lite"/>
    </source>
</evidence>
<feature type="compositionally biased region" description="Basic and acidic residues" evidence="1">
    <location>
        <begin position="70"/>
        <end position="81"/>
    </location>
</feature>